<organism evidence="1 2">
    <name type="scientific">Scutellospora calospora</name>
    <dbReference type="NCBI Taxonomy" id="85575"/>
    <lineage>
        <taxon>Eukaryota</taxon>
        <taxon>Fungi</taxon>
        <taxon>Fungi incertae sedis</taxon>
        <taxon>Mucoromycota</taxon>
        <taxon>Glomeromycotina</taxon>
        <taxon>Glomeromycetes</taxon>
        <taxon>Diversisporales</taxon>
        <taxon>Gigasporaceae</taxon>
        <taxon>Scutellospora</taxon>
    </lineage>
</organism>
<keyword evidence="2" id="KW-1185">Reference proteome</keyword>
<reference evidence="1" key="1">
    <citation type="submission" date="2021-06" db="EMBL/GenBank/DDBJ databases">
        <authorList>
            <person name="Kallberg Y."/>
            <person name="Tangrot J."/>
            <person name="Rosling A."/>
        </authorList>
    </citation>
    <scope>NUCLEOTIDE SEQUENCE</scope>
    <source>
        <strain evidence="1">AU212A</strain>
    </source>
</reference>
<dbReference type="Proteomes" id="UP000789860">
    <property type="component" value="Unassembled WGS sequence"/>
</dbReference>
<proteinExistence type="predicted"/>
<dbReference type="EMBL" id="CAJVPM010002903">
    <property type="protein sequence ID" value="CAG8494395.1"/>
    <property type="molecule type" value="Genomic_DNA"/>
</dbReference>
<accession>A0ACA9KX73</accession>
<name>A0ACA9KX73_9GLOM</name>
<comment type="caution">
    <text evidence="1">The sequence shown here is derived from an EMBL/GenBank/DDBJ whole genome shotgun (WGS) entry which is preliminary data.</text>
</comment>
<sequence>MSALGIDILHKLGVSVYYKMIDNYKKKLVKDYPQNDYYNIHEKRRSDSVSLSTVKYIAAYISKPITICIPIPFVFNNVDVHNLLNIDTKIYSW</sequence>
<evidence type="ECO:0000313" key="2">
    <source>
        <dbReference type="Proteomes" id="UP000789860"/>
    </source>
</evidence>
<evidence type="ECO:0000313" key="1">
    <source>
        <dbReference type="EMBL" id="CAG8494395.1"/>
    </source>
</evidence>
<protein>
    <submittedName>
        <fullName evidence="1">5753_t:CDS:1</fullName>
    </submittedName>
</protein>
<gene>
    <name evidence="1" type="ORF">SCALOS_LOCUS2967</name>
</gene>